<evidence type="ECO:0000313" key="3">
    <source>
        <dbReference type="Proteomes" id="UP000183471"/>
    </source>
</evidence>
<keyword evidence="3" id="KW-1185">Reference proteome</keyword>
<name>A0ABY0TJP8_9PROT</name>
<evidence type="ECO:0000256" key="1">
    <source>
        <dbReference type="SAM" id="MobiDB-lite"/>
    </source>
</evidence>
<organism evidence="2 3">
    <name type="scientific">Nitrosospira multiformis</name>
    <dbReference type="NCBI Taxonomy" id="1231"/>
    <lineage>
        <taxon>Bacteria</taxon>
        <taxon>Pseudomonadati</taxon>
        <taxon>Pseudomonadota</taxon>
        <taxon>Betaproteobacteria</taxon>
        <taxon>Nitrosomonadales</taxon>
        <taxon>Nitrosomonadaceae</taxon>
        <taxon>Nitrosospira</taxon>
    </lineage>
</organism>
<reference evidence="2 3" key="1">
    <citation type="submission" date="2016-10" db="EMBL/GenBank/DDBJ databases">
        <authorList>
            <person name="Varghese N."/>
            <person name="Submissions S."/>
        </authorList>
    </citation>
    <scope>NUCLEOTIDE SEQUENCE [LARGE SCALE GENOMIC DNA]</scope>
    <source>
        <strain evidence="2 3">Nl1</strain>
    </source>
</reference>
<evidence type="ECO:0000313" key="2">
    <source>
        <dbReference type="EMBL" id="SDQ94426.1"/>
    </source>
</evidence>
<feature type="compositionally biased region" description="Polar residues" evidence="1">
    <location>
        <begin position="33"/>
        <end position="47"/>
    </location>
</feature>
<gene>
    <name evidence="2" type="ORF">SAMN05216402_2927</name>
</gene>
<protein>
    <submittedName>
        <fullName evidence="2">Uncharacterized protein</fullName>
    </submittedName>
</protein>
<sequence>MTNNSETSPETDYNEILEKLDALLRKHQGKPPSASNEADNNATSSGLTLGMPEETSLTAVDNIPTLTETVFLTPAMLSPQSDITSLLRQILDSALKDAGADLDAGARNALVHALECRLFGL</sequence>
<proteinExistence type="predicted"/>
<dbReference type="RefSeq" id="WP_074633791.1">
    <property type="nucleotide sequence ID" value="NZ_FNKY01000001.1"/>
</dbReference>
<comment type="caution">
    <text evidence="2">The sequence shown here is derived from an EMBL/GenBank/DDBJ whole genome shotgun (WGS) entry which is preliminary data.</text>
</comment>
<dbReference type="Proteomes" id="UP000183471">
    <property type="component" value="Unassembled WGS sequence"/>
</dbReference>
<accession>A0ABY0TJP8</accession>
<dbReference type="EMBL" id="FNKY01000001">
    <property type="protein sequence ID" value="SDQ94426.1"/>
    <property type="molecule type" value="Genomic_DNA"/>
</dbReference>
<feature type="region of interest" description="Disordered" evidence="1">
    <location>
        <begin position="26"/>
        <end position="55"/>
    </location>
</feature>